<dbReference type="GO" id="GO:0003700">
    <property type="term" value="F:DNA-binding transcription factor activity"/>
    <property type="evidence" value="ECO:0007669"/>
    <property type="project" value="InterPro"/>
</dbReference>
<keyword evidence="6" id="KW-1185">Reference proteome</keyword>
<dbReference type="GO" id="GO:0043565">
    <property type="term" value="F:sequence-specific DNA binding"/>
    <property type="evidence" value="ECO:0007669"/>
    <property type="project" value="InterPro"/>
</dbReference>
<evidence type="ECO:0000259" key="4">
    <source>
        <dbReference type="PROSITE" id="PS01124"/>
    </source>
</evidence>
<protein>
    <submittedName>
        <fullName evidence="5">AraC family transcriptional regulator</fullName>
    </submittedName>
</protein>
<dbReference type="PANTHER" id="PTHR43280">
    <property type="entry name" value="ARAC-FAMILY TRANSCRIPTIONAL REGULATOR"/>
    <property type="match status" value="1"/>
</dbReference>
<dbReference type="PRINTS" id="PR00032">
    <property type="entry name" value="HTHARAC"/>
</dbReference>
<keyword evidence="2" id="KW-0238">DNA-binding</keyword>
<dbReference type="Gene3D" id="2.60.120.280">
    <property type="entry name" value="Regulatory protein AraC"/>
    <property type="match status" value="1"/>
</dbReference>
<dbReference type="SMART" id="SM00342">
    <property type="entry name" value="HTH_ARAC"/>
    <property type="match status" value="1"/>
</dbReference>
<dbReference type="PROSITE" id="PS01124">
    <property type="entry name" value="HTH_ARAC_FAMILY_2"/>
    <property type="match status" value="1"/>
</dbReference>
<dbReference type="Pfam" id="PF02311">
    <property type="entry name" value="AraC_binding"/>
    <property type="match status" value="1"/>
</dbReference>
<evidence type="ECO:0000256" key="3">
    <source>
        <dbReference type="ARBA" id="ARBA00023163"/>
    </source>
</evidence>
<feature type="domain" description="HTH araC/xylS-type" evidence="4">
    <location>
        <begin position="178"/>
        <end position="278"/>
    </location>
</feature>
<dbReference type="Gene3D" id="1.10.10.60">
    <property type="entry name" value="Homeodomain-like"/>
    <property type="match status" value="1"/>
</dbReference>
<reference evidence="5 6" key="1">
    <citation type="submission" date="2018-10" db="EMBL/GenBank/DDBJ databases">
        <title>Cohnella sp. M2MS4P-1, whole genome shotgun sequence.</title>
        <authorList>
            <person name="Tuo L."/>
        </authorList>
    </citation>
    <scope>NUCLEOTIDE SEQUENCE [LARGE SCALE GENOMIC DNA]</scope>
    <source>
        <strain evidence="5 6">M2MS4P-1</strain>
    </source>
</reference>
<evidence type="ECO:0000313" key="5">
    <source>
        <dbReference type="EMBL" id="RKP53021.1"/>
    </source>
</evidence>
<dbReference type="SUPFAM" id="SSF51215">
    <property type="entry name" value="Regulatory protein AraC"/>
    <property type="match status" value="1"/>
</dbReference>
<evidence type="ECO:0000256" key="2">
    <source>
        <dbReference type="ARBA" id="ARBA00023125"/>
    </source>
</evidence>
<comment type="caution">
    <text evidence="5">The sequence shown here is derived from an EMBL/GenBank/DDBJ whole genome shotgun (WGS) entry which is preliminary data.</text>
</comment>
<dbReference type="InterPro" id="IPR037923">
    <property type="entry name" value="HTH-like"/>
</dbReference>
<dbReference type="InterPro" id="IPR020449">
    <property type="entry name" value="Tscrpt_reg_AraC-type_HTH"/>
</dbReference>
<proteinExistence type="predicted"/>
<dbReference type="InterPro" id="IPR018062">
    <property type="entry name" value="HTH_AraC-typ_CS"/>
</dbReference>
<accession>A0A494XTN9</accession>
<dbReference type="InterPro" id="IPR003313">
    <property type="entry name" value="AraC-bd"/>
</dbReference>
<keyword evidence="3" id="KW-0804">Transcription</keyword>
<sequence>MNRLNEAYSRHFVTTEWDRGLPLHLTSVGLSAHQQPIHREHGFDSYHWLHTVEGCGSFTVNGSTVKLYPNQGILLKAGTPHSYSAETEVWSTWFMTFDGALASPITASLDLPQMLPVSWDDDCPLARVHEQYSEKFGYSFDFAGINGSLEVYVFLTQLKKYGQISGRSSLSKGHERLTPIYLLIEERYGDPGLGLDRMAEELLVSPQYLNKLFRTSWGISPYQYLMQFRIQKSKELLLANRGRTVKDISAAVGFQDDSHFVYTFRKLTGRTPIQFRLEYGD</sequence>
<name>A0A494XTN9_9BACL</name>
<dbReference type="Proteomes" id="UP000282076">
    <property type="component" value="Unassembled WGS sequence"/>
</dbReference>
<keyword evidence="1" id="KW-0805">Transcription regulation</keyword>
<dbReference type="PANTHER" id="PTHR43280:SF2">
    <property type="entry name" value="HTH-TYPE TRANSCRIPTIONAL REGULATOR EXSA"/>
    <property type="match status" value="1"/>
</dbReference>
<organism evidence="5 6">
    <name type="scientific">Cohnella endophytica</name>
    <dbReference type="NCBI Taxonomy" id="2419778"/>
    <lineage>
        <taxon>Bacteria</taxon>
        <taxon>Bacillati</taxon>
        <taxon>Bacillota</taxon>
        <taxon>Bacilli</taxon>
        <taxon>Bacillales</taxon>
        <taxon>Paenibacillaceae</taxon>
        <taxon>Cohnella</taxon>
    </lineage>
</organism>
<dbReference type="Pfam" id="PF12833">
    <property type="entry name" value="HTH_18"/>
    <property type="match status" value="1"/>
</dbReference>
<dbReference type="PROSITE" id="PS00041">
    <property type="entry name" value="HTH_ARAC_FAMILY_1"/>
    <property type="match status" value="1"/>
</dbReference>
<dbReference type="InterPro" id="IPR018060">
    <property type="entry name" value="HTH_AraC"/>
</dbReference>
<dbReference type="AlphaFoldDB" id="A0A494XTN9"/>
<dbReference type="InterPro" id="IPR009057">
    <property type="entry name" value="Homeodomain-like_sf"/>
</dbReference>
<gene>
    <name evidence="5" type="ORF">D7Z26_14875</name>
</gene>
<dbReference type="SUPFAM" id="SSF46689">
    <property type="entry name" value="Homeodomain-like"/>
    <property type="match status" value="2"/>
</dbReference>
<dbReference type="EMBL" id="RBZM01000006">
    <property type="protein sequence ID" value="RKP53021.1"/>
    <property type="molecule type" value="Genomic_DNA"/>
</dbReference>
<evidence type="ECO:0000256" key="1">
    <source>
        <dbReference type="ARBA" id="ARBA00023015"/>
    </source>
</evidence>
<evidence type="ECO:0000313" key="6">
    <source>
        <dbReference type="Proteomes" id="UP000282076"/>
    </source>
</evidence>